<dbReference type="AlphaFoldDB" id="A0A6N2XKT6"/>
<reference evidence="1" key="1">
    <citation type="submission" date="2019-11" db="EMBL/GenBank/DDBJ databases">
        <authorList>
            <person name="Feng L."/>
        </authorList>
    </citation>
    <scope>NUCLEOTIDE SEQUENCE</scope>
    <source>
        <strain evidence="1">BintestinalisLFYP9</strain>
    </source>
</reference>
<dbReference type="EMBL" id="CACRSU010000051">
    <property type="protein sequence ID" value="VYT54356.1"/>
    <property type="molecule type" value="Genomic_DNA"/>
</dbReference>
<name>A0A6N2XKT6_9BACE</name>
<protein>
    <submittedName>
        <fullName evidence="1">Uncharacterized protein</fullName>
    </submittedName>
</protein>
<evidence type="ECO:0000313" key="1">
    <source>
        <dbReference type="EMBL" id="VYT54356.1"/>
    </source>
</evidence>
<sequence length="52" mass="6021">MVNKVDYSTVEQLTRKALTTEENHRNSRKKIPTITMIKNDVTSIFLDTVINI</sequence>
<gene>
    <name evidence="1" type="ORF">BILFYP9_05068</name>
</gene>
<organism evidence="1">
    <name type="scientific">Bacteroides intestinalis</name>
    <dbReference type="NCBI Taxonomy" id="329854"/>
    <lineage>
        <taxon>Bacteria</taxon>
        <taxon>Pseudomonadati</taxon>
        <taxon>Bacteroidota</taxon>
        <taxon>Bacteroidia</taxon>
        <taxon>Bacteroidales</taxon>
        <taxon>Bacteroidaceae</taxon>
        <taxon>Bacteroides</taxon>
    </lineage>
</organism>
<proteinExistence type="predicted"/>
<accession>A0A6N2XKT6</accession>